<organism evidence="4 5">
    <name type="scientific">Gehongia tenuis</name>
    <dbReference type="NCBI Taxonomy" id="2763655"/>
    <lineage>
        <taxon>Bacteria</taxon>
        <taxon>Bacillati</taxon>
        <taxon>Bacillota</taxon>
        <taxon>Clostridia</taxon>
        <taxon>Christensenellales</taxon>
        <taxon>Christensenellaceae</taxon>
        <taxon>Gehongia</taxon>
    </lineage>
</organism>
<dbReference type="Pfam" id="PF00496">
    <property type="entry name" value="SBP_bac_5"/>
    <property type="match status" value="1"/>
</dbReference>
<feature type="region of interest" description="Disordered" evidence="1">
    <location>
        <begin position="29"/>
        <end position="68"/>
    </location>
</feature>
<feature type="compositionally biased region" description="Low complexity" evidence="1">
    <location>
        <begin position="31"/>
        <end position="47"/>
    </location>
</feature>
<dbReference type="GO" id="GO:0015833">
    <property type="term" value="P:peptide transport"/>
    <property type="evidence" value="ECO:0007669"/>
    <property type="project" value="TreeGrafter"/>
</dbReference>
<evidence type="ECO:0000256" key="1">
    <source>
        <dbReference type="SAM" id="MobiDB-lite"/>
    </source>
</evidence>
<dbReference type="Gene3D" id="3.90.76.10">
    <property type="entry name" value="Dipeptide-binding Protein, Domain 1"/>
    <property type="match status" value="1"/>
</dbReference>
<evidence type="ECO:0000259" key="3">
    <source>
        <dbReference type="Pfam" id="PF00496"/>
    </source>
</evidence>
<dbReference type="Gene3D" id="3.40.190.10">
    <property type="entry name" value="Periplasmic binding protein-like II"/>
    <property type="match status" value="1"/>
</dbReference>
<keyword evidence="2" id="KW-0732">Signal</keyword>
<sequence length="621" mass="69333">MKGNLKKLLCLVFAVALLGSLLAGCGGGSEGTPAPGDASAPKDSAAADNKDDGKDNDANAGLTNGTTPREETLYVGGLLWAPPTNFNPISGTSVFPMSGAGGDRTFVYETLFMYNMMNPEGGAASLEPYLGTEFNFDGDVLTVKLNENAKFSDGEPFTSADVVYTFEMGKTYSIWWSDAWQIFESITAVDDYTVEFKLIEGGNKNMALRQISRVSMLPKHIWEAKAAEMEEAELRQWENFDPIGTGPYKIMYYDDTRVVCVRDDNYWGQDESMFGALPAPKYVTHILYKDNAGANTAFQNDEIDITECFIPQVWEMWEDGSPIRCYLNELPYHIPGTIPMLFINMEKPGLNNADVRRAIAYAINYPKVIELAMSGYSEDIVPSLLLPQEQDKWLNVDEELESLRWTYDEAKANEILDGLGAEKGSDGIRVLPDGTRLGPWKLECPKSFSDWTASLEIVAQSLKAVGIDAGAELPEQAVWLNHSQTGEFDIIMQRPGSYMDPSQPWARCKFIMDGSSTPAVGEQAFENFNRYKDDRASEIIAEMSATEDEAKLKELYTELDKIYLRDIPIIPLMYRPLRFYTINETVWTGWPTEDNNPENVPPMTGFECAGVKMLFMIENVK</sequence>
<dbReference type="AlphaFoldDB" id="A0A926D6L5"/>
<reference evidence="4" key="1">
    <citation type="submission" date="2020-08" db="EMBL/GenBank/DDBJ databases">
        <title>Genome public.</title>
        <authorList>
            <person name="Liu C."/>
            <person name="Sun Q."/>
        </authorList>
    </citation>
    <scope>NUCLEOTIDE SEQUENCE</scope>
    <source>
        <strain evidence="4">NSJ-53</strain>
    </source>
</reference>
<feature type="chain" id="PRO_5038526561" evidence="2">
    <location>
        <begin position="24"/>
        <end position="621"/>
    </location>
</feature>
<dbReference type="InterPro" id="IPR039424">
    <property type="entry name" value="SBP_5"/>
</dbReference>
<evidence type="ECO:0000313" key="4">
    <source>
        <dbReference type="EMBL" id="MBC8532211.1"/>
    </source>
</evidence>
<feature type="domain" description="Solute-binding protein family 5" evidence="3">
    <location>
        <begin position="137"/>
        <end position="502"/>
    </location>
</feature>
<name>A0A926D6L5_9FIRM</name>
<dbReference type="InterPro" id="IPR000914">
    <property type="entry name" value="SBP_5_dom"/>
</dbReference>
<dbReference type="CDD" id="cd08509">
    <property type="entry name" value="PBP2_TmCBP_oligosaccharides_like"/>
    <property type="match status" value="1"/>
</dbReference>
<protein>
    <submittedName>
        <fullName evidence="4">ABC transporter substrate-binding protein</fullName>
    </submittedName>
</protein>
<feature type="compositionally biased region" description="Basic and acidic residues" evidence="1">
    <location>
        <begin position="48"/>
        <end position="57"/>
    </location>
</feature>
<gene>
    <name evidence="4" type="ORF">H8696_10180</name>
</gene>
<keyword evidence="5" id="KW-1185">Reference proteome</keyword>
<proteinExistence type="predicted"/>
<dbReference type="Gene3D" id="3.10.105.10">
    <property type="entry name" value="Dipeptide-binding Protein, Domain 3"/>
    <property type="match status" value="1"/>
</dbReference>
<dbReference type="EMBL" id="JACRSR010000005">
    <property type="protein sequence ID" value="MBC8532211.1"/>
    <property type="molecule type" value="Genomic_DNA"/>
</dbReference>
<dbReference type="RefSeq" id="WP_249317326.1">
    <property type="nucleotide sequence ID" value="NZ_JACRSR010000005.1"/>
</dbReference>
<dbReference type="PROSITE" id="PS51257">
    <property type="entry name" value="PROKAR_LIPOPROTEIN"/>
    <property type="match status" value="1"/>
</dbReference>
<dbReference type="GO" id="GO:1904680">
    <property type="term" value="F:peptide transmembrane transporter activity"/>
    <property type="evidence" value="ECO:0007669"/>
    <property type="project" value="TreeGrafter"/>
</dbReference>
<dbReference type="PANTHER" id="PTHR30290">
    <property type="entry name" value="PERIPLASMIC BINDING COMPONENT OF ABC TRANSPORTER"/>
    <property type="match status" value="1"/>
</dbReference>
<feature type="signal peptide" evidence="2">
    <location>
        <begin position="1"/>
        <end position="23"/>
    </location>
</feature>
<comment type="caution">
    <text evidence="4">The sequence shown here is derived from an EMBL/GenBank/DDBJ whole genome shotgun (WGS) entry which is preliminary data.</text>
</comment>
<accession>A0A926D6L5</accession>
<dbReference type="PANTHER" id="PTHR30290:SF82">
    <property type="entry name" value="ABC-TYPE DIPEPTIDE_OLIGOPEPTIDE TRANSPORT SYSTEM, PERIPLASMIC COMPONENT"/>
    <property type="match status" value="1"/>
</dbReference>
<evidence type="ECO:0000256" key="2">
    <source>
        <dbReference type="SAM" id="SignalP"/>
    </source>
</evidence>
<evidence type="ECO:0000313" key="5">
    <source>
        <dbReference type="Proteomes" id="UP000623172"/>
    </source>
</evidence>
<dbReference type="SUPFAM" id="SSF53850">
    <property type="entry name" value="Periplasmic binding protein-like II"/>
    <property type="match status" value="1"/>
</dbReference>
<dbReference type="Proteomes" id="UP000623172">
    <property type="component" value="Unassembled WGS sequence"/>
</dbReference>